<keyword evidence="4" id="KW-0812">Transmembrane</keyword>
<evidence type="ECO:0000313" key="6">
    <source>
        <dbReference type="EMBL" id="AOW06408.1"/>
    </source>
</evidence>
<dbReference type="EMBL" id="KZ858959">
    <property type="protein sequence ID" value="RDW27713.1"/>
    <property type="molecule type" value="Genomic_DNA"/>
</dbReference>
<dbReference type="Pfam" id="PF07690">
    <property type="entry name" value="MFS_1"/>
    <property type="match status" value="1"/>
</dbReference>
<evidence type="ECO:0000256" key="4">
    <source>
        <dbReference type="SAM" id="Phobius"/>
    </source>
</evidence>
<feature type="transmembrane region" description="Helical" evidence="4">
    <location>
        <begin position="352"/>
        <end position="370"/>
    </location>
</feature>
<feature type="transmembrane region" description="Helical" evidence="4">
    <location>
        <begin position="215"/>
        <end position="239"/>
    </location>
</feature>
<evidence type="ECO:0000256" key="1">
    <source>
        <dbReference type="ARBA" id="ARBA00004141"/>
    </source>
</evidence>
<dbReference type="InterPro" id="IPR020846">
    <property type="entry name" value="MFS_dom"/>
</dbReference>
<feature type="transmembrane region" description="Helical" evidence="4">
    <location>
        <begin position="130"/>
        <end position="149"/>
    </location>
</feature>
<feature type="compositionally biased region" description="Polar residues" evidence="3">
    <location>
        <begin position="19"/>
        <end position="37"/>
    </location>
</feature>
<feature type="region of interest" description="Disordered" evidence="3">
    <location>
        <begin position="1"/>
        <end position="51"/>
    </location>
</feature>
<dbReference type="PANTHER" id="PTHR11360">
    <property type="entry name" value="MONOCARBOXYLATE TRANSPORTER"/>
    <property type="match status" value="1"/>
</dbReference>
<dbReference type="GeneID" id="2912144"/>
<evidence type="ECO:0000313" key="7">
    <source>
        <dbReference type="EMBL" id="RDW27713.1"/>
    </source>
</evidence>
<sequence length="471" mass="51534">MDEKNPGILQTRVFEEQSADSTNEGQTEICTIMSPSNLEKGEESDLPPDQVEPPDGGYGWVCVACTMGVCGTGWGLNSAYGIFLAHYLSYDVFPGATPLDYAYIGGIGIGAGLLAAPVANLAIRNLGLKPSLLIGTFLQLAGCIVASFATHIWHLYVSQGLLMGLAIIFLFAPAVTVPPQWFKKKRSLANGLTVAGSGIGGVLIMLAAQEWINKWGLAWCFRATAIMTFVINMTAVILIREISKVKPTFAVWDFKFLKQVETNAYFLWVFFSLAGYVVMLYSMSPAAKAAGLTDNQATNISALLSAFMAFGRPFIGHFSDRYGRVNIVILSAVLVIVLEYALWLPANSYGMYIAYSILNGFVLGTVWVGLGPIAAEIAGLSSFQTLSCMGMVGMSIPGFFSEVVAIKIRRDGDKPYLWPIVYSSVAFFFSILSAFVMREYAIRRQMVAKREEDPSFVMPGYWCRMFKWGRA</sequence>
<feature type="transmembrane region" description="Helical" evidence="4">
    <location>
        <begin position="188"/>
        <end position="209"/>
    </location>
</feature>
<dbReference type="InterPro" id="IPR036259">
    <property type="entry name" value="MFS_trans_sf"/>
</dbReference>
<dbReference type="EMBL" id="CP017557">
    <property type="protein sequence ID" value="AOW06408.1"/>
    <property type="molecule type" value="Genomic_DNA"/>
</dbReference>
<dbReference type="OMA" id="TINCFTW"/>
<evidence type="ECO:0000313" key="8">
    <source>
        <dbReference type="Proteomes" id="UP000182444"/>
    </source>
</evidence>
<dbReference type="OrthoDB" id="6499973at2759"/>
<dbReference type="PANTHER" id="PTHR11360:SF315">
    <property type="entry name" value="TRANSPORTER MCH2-RELATED"/>
    <property type="match status" value="1"/>
</dbReference>
<keyword evidence="4" id="KW-0472">Membrane</keyword>
<dbReference type="VEuPathDB" id="FungiDB:YALI0_E34903g"/>
<feature type="transmembrane region" description="Helical" evidence="4">
    <location>
        <begin position="155"/>
        <end position="176"/>
    </location>
</feature>
<dbReference type="Proteomes" id="UP000256601">
    <property type="component" value="Unassembled WGS sequence"/>
</dbReference>
<dbReference type="eggNOG" id="KOG2504">
    <property type="taxonomic scope" value="Eukaryota"/>
</dbReference>
<comment type="subcellular location">
    <subcellularLocation>
        <location evidence="1">Membrane</location>
        <topology evidence="1">Multi-pass membrane protein</topology>
    </subcellularLocation>
</comment>
<dbReference type="InterPro" id="IPR050327">
    <property type="entry name" value="Proton-linked_MCT"/>
</dbReference>
<comment type="similarity">
    <text evidence="2">Belongs to the major facilitator superfamily. Monocarboxylate porter (TC 2.A.1.13) family.</text>
</comment>
<feature type="domain" description="Major facilitator superfamily (MFS) profile" evidence="5">
    <location>
        <begin position="260"/>
        <end position="471"/>
    </location>
</feature>
<feature type="transmembrane region" description="Helical" evidence="4">
    <location>
        <begin position="265"/>
        <end position="284"/>
    </location>
</feature>
<dbReference type="VEuPathDB" id="FungiDB:YALI1_E41436g"/>
<dbReference type="RefSeq" id="XP_504792.1">
    <property type="nucleotide sequence ID" value="XM_504792.1"/>
</dbReference>
<evidence type="ECO:0000259" key="5">
    <source>
        <dbReference type="PROSITE" id="PS50850"/>
    </source>
</evidence>
<feature type="transmembrane region" description="Helical" evidence="4">
    <location>
        <begin position="296"/>
        <end position="315"/>
    </location>
</feature>
<dbReference type="InterPro" id="IPR011701">
    <property type="entry name" value="MFS"/>
</dbReference>
<evidence type="ECO:0000313" key="9">
    <source>
        <dbReference type="Proteomes" id="UP000256601"/>
    </source>
</evidence>
<dbReference type="AlphaFoldDB" id="A0A1D8NLB0"/>
<reference evidence="6 8" key="1">
    <citation type="journal article" date="2016" name="PLoS ONE">
        <title>Sequence Assembly of Yarrowia lipolytica Strain W29/CLIB89 Shows Transposable Element Diversity.</title>
        <authorList>
            <person name="Magnan C."/>
            <person name="Yu J."/>
            <person name="Chang I."/>
            <person name="Jahn E."/>
            <person name="Kanomata Y."/>
            <person name="Wu J."/>
            <person name="Zeller M."/>
            <person name="Oakes M."/>
            <person name="Baldi P."/>
            <person name="Sandmeyer S."/>
        </authorList>
    </citation>
    <scope>NUCLEOTIDE SEQUENCE [LARGE SCALE GENOMIC DNA]</scope>
    <source>
        <strain evidence="6">CLIB89</strain>
        <strain evidence="8">CLIB89(W29)</strain>
    </source>
</reference>
<dbReference type="GO" id="GO:0016020">
    <property type="term" value="C:membrane"/>
    <property type="evidence" value="ECO:0007669"/>
    <property type="project" value="UniProtKB-SubCell"/>
</dbReference>
<proteinExistence type="inferred from homology"/>
<gene>
    <name evidence="7" type="ORF">B0I71DRAFT_128581</name>
    <name evidence="6" type="ORF">YALI1_E41436g</name>
</gene>
<accession>A0A1D8NLB0</accession>
<feature type="transmembrane region" description="Helical" evidence="4">
    <location>
        <begin position="416"/>
        <end position="436"/>
    </location>
</feature>
<feature type="transmembrane region" description="Helical" evidence="4">
    <location>
        <begin position="327"/>
        <end position="346"/>
    </location>
</feature>
<dbReference type="PROSITE" id="PS50850">
    <property type="entry name" value="MFS"/>
    <property type="match status" value="1"/>
</dbReference>
<dbReference type="Gene3D" id="1.20.1250.20">
    <property type="entry name" value="MFS general substrate transporter like domains"/>
    <property type="match status" value="2"/>
</dbReference>
<feature type="transmembrane region" description="Helical" evidence="4">
    <location>
        <begin position="101"/>
        <end position="123"/>
    </location>
</feature>
<evidence type="ECO:0000256" key="3">
    <source>
        <dbReference type="SAM" id="MobiDB-lite"/>
    </source>
</evidence>
<keyword evidence="4" id="KW-1133">Transmembrane helix</keyword>
<protein>
    <submittedName>
        <fullName evidence="7">Major facilitator superfamily domain-containing protein</fullName>
    </submittedName>
</protein>
<feature type="transmembrane region" description="Helical" evidence="4">
    <location>
        <begin position="377"/>
        <end position="396"/>
    </location>
</feature>
<organism evidence="6 8">
    <name type="scientific">Yarrowia lipolytica</name>
    <name type="common">Candida lipolytica</name>
    <dbReference type="NCBI Taxonomy" id="4952"/>
    <lineage>
        <taxon>Eukaryota</taxon>
        <taxon>Fungi</taxon>
        <taxon>Dikarya</taxon>
        <taxon>Ascomycota</taxon>
        <taxon>Saccharomycotina</taxon>
        <taxon>Dipodascomycetes</taxon>
        <taxon>Dipodascales</taxon>
        <taxon>Dipodascales incertae sedis</taxon>
        <taxon>Yarrowia</taxon>
    </lineage>
</organism>
<name>A0A1D8NLB0_YARLL</name>
<dbReference type="Proteomes" id="UP000182444">
    <property type="component" value="Chromosome 1E"/>
</dbReference>
<dbReference type="SUPFAM" id="SSF103473">
    <property type="entry name" value="MFS general substrate transporter"/>
    <property type="match status" value="1"/>
</dbReference>
<dbReference type="GO" id="GO:0022857">
    <property type="term" value="F:transmembrane transporter activity"/>
    <property type="evidence" value="ECO:0007669"/>
    <property type="project" value="InterPro"/>
</dbReference>
<reference evidence="7 9" key="2">
    <citation type="submission" date="2018-07" db="EMBL/GenBank/DDBJ databases">
        <title>Draft Genome Assemblies for Five Robust Yarrowia lipolytica Strains Exhibiting High Lipid Production and Pentose Sugar Utilization and Sugar Alcohol Secretion from Undetoxified Lignocellulosic Biomass Hydrolysates.</title>
        <authorList>
            <consortium name="DOE Joint Genome Institute"/>
            <person name="Walker C."/>
            <person name="Ryu S."/>
            <person name="Na H."/>
            <person name="Zane M."/>
            <person name="LaButti K."/>
            <person name="Lipzen A."/>
            <person name="Haridas S."/>
            <person name="Barry K."/>
            <person name="Grigoriev I.V."/>
            <person name="Quarterman J."/>
            <person name="Slininger P."/>
            <person name="Dien B."/>
            <person name="Trinh C.T."/>
        </authorList>
    </citation>
    <scope>NUCLEOTIDE SEQUENCE [LARGE SCALE GENOMIC DNA]</scope>
    <source>
        <strain evidence="7 9">YB392</strain>
    </source>
</reference>
<dbReference type="KEGG" id="yli:2912144"/>
<evidence type="ECO:0000256" key="2">
    <source>
        <dbReference type="ARBA" id="ARBA00006727"/>
    </source>
</evidence>